<dbReference type="PANTHER" id="PTHR20857">
    <property type="entry name" value="THIAMINE-PHOSPHATE PYROPHOSPHORYLASE"/>
    <property type="match status" value="1"/>
</dbReference>
<reference evidence="4 5" key="1">
    <citation type="submission" date="2020-08" db="EMBL/GenBank/DDBJ databases">
        <title>Genome sequence of Pedobacter roseus KACC 11594T.</title>
        <authorList>
            <person name="Hyun D.-W."/>
            <person name="Bae J.-W."/>
        </authorList>
    </citation>
    <scope>NUCLEOTIDE SEQUENCE [LARGE SCALE GENOMIC DNA]</scope>
    <source>
        <strain evidence="4 5">KACC 11594</strain>
    </source>
</reference>
<protein>
    <submittedName>
        <fullName evidence="4">Thiamine phosphate synthase</fullName>
    </submittedName>
</protein>
<dbReference type="RefSeq" id="WP_187592166.1">
    <property type="nucleotide sequence ID" value="NZ_CP060723.1"/>
</dbReference>
<dbReference type="Pfam" id="PF02581">
    <property type="entry name" value="TMP-TENI"/>
    <property type="match status" value="1"/>
</dbReference>
<dbReference type="AlphaFoldDB" id="A0A7G9QDY6"/>
<comment type="pathway">
    <text evidence="1">Cofactor biosynthesis; thiamine diphosphate biosynthesis.</text>
</comment>
<sequence>MKYIEKFQYITHDIPHLSHIEQAQQACEAGAKWIQYRCLSKTDEELLQDINAIAEICDDWGSTLIVTDHVHLNGKADIQGFHIEDMDADFIALRKLVGNDITLGGSANTIENLIRLASEGADYAGYGPYAVSETKANNYALIDIQAYNHTVKELQNKAIELPVLAVGGIKIYDVEALMQTGIYGIAVSGAVNFADDFIEAYQDFYSLVKESAVN</sequence>
<dbReference type="CDD" id="cd00564">
    <property type="entry name" value="TMP_TenI"/>
    <property type="match status" value="1"/>
</dbReference>
<dbReference type="KEGG" id="proe:H9L23_21025"/>
<evidence type="ECO:0000313" key="4">
    <source>
        <dbReference type="EMBL" id="QNN41561.1"/>
    </source>
</evidence>
<dbReference type="Gene3D" id="3.20.20.70">
    <property type="entry name" value="Aldolase class I"/>
    <property type="match status" value="1"/>
</dbReference>
<dbReference type="InterPro" id="IPR036206">
    <property type="entry name" value="ThiamineP_synth_sf"/>
</dbReference>
<dbReference type="GO" id="GO:0004789">
    <property type="term" value="F:thiamine-phosphate diphosphorylase activity"/>
    <property type="evidence" value="ECO:0007669"/>
    <property type="project" value="TreeGrafter"/>
</dbReference>
<dbReference type="SUPFAM" id="SSF51391">
    <property type="entry name" value="Thiamin phosphate synthase"/>
    <property type="match status" value="1"/>
</dbReference>
<feature type="domain" description="Thiamine phosphate synthase/TenI" evidence="3">
    <location>
        <begin position="17"/>
        <end position="191"/>
    </location>
</feature>
<dbReference type="EMBL" id="CP060723">
    <property type="protein sequence ID" value="QNN41561.1"/>
    <property type="molecule type" value="Genomic_DNA"/>
</dbReference>
<dbReference type="GO" id="GO:0009228">
    <property type="term" value="P:thiamine biosynthetic process"/>
    <property type="evidence" value="ECO:0007669"/>
    <property type="project" value="UniProtKB-KW"/>
</dbReference>
<keyword evidence="5" id="KW-1185">Reference proteome</keyword>
<keyword evidence="2" id="KW-0784">Thiamine biosynthesis</keyword>
<dbReference type="PANTHER" id="PTHR20857:SF15">
    <property type="entry name" value="THIAMINE-PHOSPHATE SYNTHASE"/>
    <property type="match status" value="1"/>
</dbReference>
<evidence type="ECO:0000256" key="1">
    <source>
        <dbReference type="ARBA" id="ARBA00004948"/>
    </source>
</evidence>
<dbReference type="Proteomes" id="UP000515806">
    <property type="component" value="Chromosome"/>
</dbReference>
<name>A0A7G9QDY6_9SPHI</name>
<accession>A0A7G9QDY6</accession>
<gene>
    <name evidence="4" type="ORF">H9L23_21025</name>
</gene>
<organism evidence="4 5">
    <name type="scientific">Pedobacter roseus</name>
    <dbReference type="NCBI Taxonomy" id="336820"/>
    <lineage>
        <taxon>Bacteria</taxon>
        <taxon>Pseudomonadati</taxon>
        <taxon>Bacteroidota</taxon>
        <taxon>Sphingobacteriia</taxon>
        <taxon>Sphingobacteriales</taxon>
        <taxon>Sphingobacteriaceae</taxon>
        <taxon>Pedobacter</taxon>
    </lineage>
</organism>
<evidence type="ECO:0000256" key="2">
    <source>
        <dbReference type="ARBA" id="ARBA00022977"/>
    </source>
</evidence>
<proteinExistence type="predicted"/>
<dbReference type="InterPro" id="IPR013785">
    <property type="entry name" value="Aldolase_TIM"/>
</dbReference>
<evidence type="ECO:0000313" key="5">
    <source>
        <dbReference type="Proteomes" id="UP000515806"/>
    </source>
</evidence>
<evidence type="ECO:0000259" key="3">
    <source>
        <dbReference type="Pfam" id="PF02581"/>
    </source>
</evidence>
<dbReference type="InterPro" id="IPR022998">
    <property type="entry name" value="ThiamineP_synth_TenI"/>
</dbReference>
<dbReference type="GO" id="GO:0005737">
    <property type="term" value="C:cytoplasm"/>
    <property type="evidence" value="ECO:0007669"/>
    <property type="project" value="TreeGrafter"/>
</dbReference>